<feature type="transmembrane region" description="Helical" evidence="1">
    <location>
        <begin position="66"/>
        <end position="85"/>
    </location>
</feature>
<evidence type="ECO:0000256" key="1">
    <source>
        <dbReference type="SAM" id="Phobius"/>
    </source>
</evidence>
<feature type="transmembrane region" description="Helical" evidence="1">
    <location>
        <begin position="24"/>
        <end position="46"/>
    </location>
</feature>
<evidence type="ECO:0000313" key="3">
    <source>
        <dbReference type="Proteomes" id="UP000185841"/>
    </source>
</evidence>
<evidence type="ECO:0000313" key="2">
    <source>
        <dbReference type="EMBL" id="SIQ19019.1"/>
    </source>
</evidence>
<organism evidence="2 3">
    <name type="scientific">Aquipseudomonas alcaligenes</name>
    <name type="common">Pseudomonas alcaligenes</name>
    <dbReference type="NCBI Taxonomy" id="43263"/>
    <lineage>
        <taxon>Bacteria</taxon>
        <taxon>Pseudomonadati</taxon>
        <taxon>Pseudomonadota</taxon>
        <taxon>Gammaproteobacteria</taxon>
        <taxon>Pseudomonadales</taxon>
        <taxon>Pseudomonadaceae</taxon>
        <taxon>Aquipseudomonas</taxon>
    </lineage>
</organism>
<dbReference type="Proteomes" id="UP000185841">
    <property type="component" value="Unassembled WGS sequence"/>
</dbReference>
<keyword evidence="1" id="KW-0812">Transmembrane</keyword>
<dbReference type="EMBL" id="FTMP01000002">
    <property type="protein sequence ID" value="SIQ19019.1"/>
    <property type="molecule type" value="Genomic_DNA"/>
</dbReference>
<gene>
    <name evidence="2" type="ORF">SAMN05878282_102614</name>
</gene>
<feature type="transmembrane region" description="Helical" evidence="1">
    <location>
        <begin position="92"/>
        <end position="111"/>
    </location>
</feature>
<sequence length="112" mass="11951">MACCTAIVSGTTGVHTLIQDFFEWLGHALGTLIRFIVEALSGFFGFFADIGRSFLDGMASALGTDVGLLSIVAMVCGLLLLYAAVRAGMRKAFVRMVIYGLLGLWLLSLIVS</sequence>
<dbReference type="AlphaFoldDB" id="A0A1N6QQX3"/>
<reference evidence="2 3" key="1">
    <citation type="submission" date="2017-01" db="EMBL/GenBank/DDBJ databases">
        <authorList>
            <person name="Mah S.A."/>
            <person name="Swanson W.J."/>
            <person name="Moy G.W."/>
            <person name="Vacquier V.D."/>
        </authorList>
    </citation>
    <scope>NUCLEOTIDE SEQUENCE [LARGE SCALE GENOMIC DNA]</scope>
    <source>
        <strain evidence="2 3">RU36E</strain>
    </source>
</reference>
<accession>A0A1N6QQX3</accession>
<protein>
    <submittedName>
        <fullName evidence="2">Uncharacterized protein</fullName>
    </submittedName>
</protein>
<name>A0A1N6QQX3_AQUAC</name>
<keyword evidence="1" id="KW-1133">Transmembrane helix</keyword>
<keyword evidence="1" id="KW-0472">Membrane</keyword>
<proteinExistence type="predicted"/>